<dbReference type="AlphaFoldDB" id="A0A7W0IDG6"/>
<evidence type="ECO:0000313" key="2">
    <source>
        <dbReference type="Proteomes" id="UP000545761"/>
    </source>
</evidence>
<name>A0A7W0IDG6_9ACTN</name>
<protein>
    <submittedName>
        <fullName evidence="1">Uncharacterized protein</fullName>
    </submittedName>
</protein>
<dbReference type="EMBL" id="JACEHE010000042">
    <property type="protein sequence ID" value="MBA2951272.1"/>
    <property type="molecule type" value="Genomic_DNA"/>
</dbReference>
<accession>A0A7W0IDG6</accession>
<sequence length="49" mass="5178">MHWLIAETEAALGGAFIGAMAEVDIGLERFVQTDDCDASSSGASTCRSW</sequence>
<organism evidence="1 2">
    <name type="scientific">Streptomyces himalayensis subsp. himalayensis</name>
    <dbReference type="NCBI Taxonomy" id="2756131"/>
    <lineage>
        <taxon>Bacteria</taxon>
        <taxon>Bacillati</taxon>
        <taxon>Actinomycetota</taxon>
        <taxon>Actinomycetes</taxon>
        <taxon>Kitasatosporales</taxon>
        <taxon>Streptomycetaceae</taxon>
        <taxon>Streptomyces</taxon>
        <taxon>Streptomyces himalayensis</taxon>
    </lineage>
</organism>
<reference evidence="1 2" key="1">
    <citation type="submission" date="2020-07" db="EMBL/GenBank/DDBJ databases">
        <title>Streptomyces isolated from Indian soil.</title>
        <authorList>
            <person name="Mandal S."/>
            <person name="Maiti P.K."/>
        </authorList>
    </citation>
    <scope>NUCLEOTIDE SEQUENCE [LARGE SCALE GENOMIC DNA]</scope>
    <source>
        <strain evidence="1 2">PSKA28</strain>
    </source>
</reference>
<comment type="caution">
    <text evidence="1">The sequence shown here is derived from an EMBL/GenBank/DDBJ whole genome shotgun (WGS) entry which is preliminary data.</text>
</comment>
<evidence type="ECO:0000313" key="1">
    <source>
        <dbReference type="EMBL" id="MBA2951272.1"/>
    </source>
</evidence>
<proteinExistence type="predicted"/>
<dbReference type="RefSeq" id="WP_181662192.1">
    <property type="nucleotide sequence ID" value="NZ_JACEHE010000042.1"/>
</dbReference>
<dbReference type="Proteomes" id="UP000545761">
    <property type="component" value="Unassembled WGS sequence"/>
</dbReference>
<gene>
    <name evidence="1" type="ORF">H1D24_37380</name>
</gene>